<gene>
    <name evidence="10" type="primary">cysE</name>
    <name evidence="8" type="ORF">AJY60_04290</name>
    <name evidence="9" type="ORF">B5Y32_06915</name>
    <name evidence="10" type="ORF">C3H42_06985</name>
</gene>
<keyword evidence="2" id="KW-0028">Amino-acid biosynthesis</keyword>
<dbReference type="GO" id="GO:0005737">
    <property type="term" value="C:cytoplasm"/>
    <property type="evidence" value="ECO:0007669"/>
    <property type="project" value="InterPro"/>
</dbReference>
<evidence type="ECO:0000313" key="11">
    <source>
        <dbReference type="Proteomes" id="UP000194235"/>
    </source>
</evidence>
<accession>A0A1E7NIH7</accession>
<name>A0A1E7NIH7_CAMJU</name>
<dbReference type="InterPro" id="IPR053376">
    <property type="entry name" value="Serine_acetyltransferase"/>
</dbReference>
<dbReference type="GO" id="GO:0006535">
    <property type="term" value="P:cysteine biosynthetic process from serine"/>
    <property type="evidence" value="ECO:0007669"/>
    <property type="project" value="InterPro"/>
</dbReference>
<dbReference type="PROSITE" id="PS00101">
    <property type="entry name" value="HEXAPEP_TRANSFERASES"/>
    <property type="match status" value="1"/>
</dbReference>
<dbReference type="Proteomes" id="UP000194235">
    <property type="component" value="Unassembled WGS sequence"/>
</dbReference>
<dbReference type="Proteomes" id="UP000865560">
    <property type="component" value="Unassembled WGS sequence"/>
</dbReference>
<comment type="catalytic activity">
    <reaction evidence="6 7">
        <text>L-serine + acetyl-CoA = O-acetyl-L-serine + CoA</text>
        <dbReference type="Rhea" id="RHEA:24560"/>
        <dbReference type="ChEBI" id="CHEBI:33384"/>
        <dbReference type="ChEBI" id="CHEBI:57287"/>
        <dbReference type="ChEBI" id="CHEBI:57288"/>
        <dbReference type="ChEBI" id="CHEBI:58340"/>
        <dbReference type="EC" id="2.3.1.30"/>
    </reaction>
</comment>
<dbReference type="SUPFAM" id="SSF51161">
    <property type="entry name" value="Trimeric LpxA-like enzymes"/>
    <property type="match status" value="1"/>
</dbReference>
<dbReference type="EC" id="2.3.1.30" evidence="7"/>
<dbReference type="Pfam" id="PF00132">
    <property type="entry name" value="Hexapep"/>
    <property type="match status" value="1"/>
</dbReference>
<reference evidence="9 11" key="2">
    <citation type="submission" date="2017-03" db="EMBL/GenBank/DDBJ databases">
        <title>Characterization of Campylobacter jejuni water isolates.</title>
        <authorList>
            <person name="Nilsson A."/>
            <person name="Skarp A."/>
            <person name="Johansson C."/>
            <person name="Kaden R."/>
            <person name="Engstrand L."/>
            <person name="Rautelin H."/>
        </authorList>
    </citation>
    <scope>NUCLEOTIDE SEQUENCE [LARGE SCALE GENOMIC DNA]</scope>
    <source>
        <strain evidence="9 11">VA12</strain>
    </source>
</reference>
<dbReference type="InterPro" id="IPR045304">
    <property type="entry name" value="LbH_SAT"/>
</dbReference>
<comment type="caution">
    <text evidence="10">The sequence shown here is derived from an EMBL/GenBank/DDBJ whole genome shotgun (WGS) entry which is preliminary data.</text>
</comment>
<reference evidence="8 13" key="1">
    <citation type="submission" date="2016-09" db="EMBL/GenBank/DDBJ databases">
        <title>Campylobacter from American crows.</title>
        <authorList>
            <person name="Weis A.M."/>
            <person name="Weimer B.C."/>
            <person name="Townsend A.K."/>
            <person name="Taff C."/>
        </authorList>
    </citation>
    <scope>NUCLEOTIDE SEQUENCE [LARGE SCALE GENOMIC DNA]</scope>
    <source>
        <strain evidence="8 13">BCW_3791</strain>
    </source>
</reference>
<evidence type="ECO:0000256" key="4">
    <source>
        <dbReference type="ARBA" id="ARBA00022737"/>
    </source>
</evidence>
<dbReference type="PANTHER" id="PTHR42811">
    <property type="entry name" value="SERINE ACETYLTRANSFERASE"/>
    <property type="match status" value="1"/>
</dbReference>
<comment type="similarity">
    <text evidence="1 7">Belongs to the transferase hexapeptide repeat family.</text>
</comment>
<dbReference type="InterPro" id="IPR042122">
    <property type="entry name" value="Ser_AcTrfase_N_sf"/>
</dbReference>
<dbReference type="CDD" id="cd03354">
    <property type="entry name" value="LbH_SAT"/>
    <property type="match status" value="1"/>
</dbReference>
<organism evidence="10 12">
    <name type="scientific">Campylobacter jejuni</name>
    <dbReference type="NCBI Taxonomy" id="197"/>
    <lineage>
        <taxon>Bacteria</taxon>
        <taxon>Pseudomonadati</taxon>
        <taxon>Campylobacterota</taxon>
        <taxon>Epsilonproteobacteria</taxon>
        <taxon>Campylobacterales</taxon>
        <taxon>Campylobacteraceae</taxon>
        <taxon>Campylobacter</taxon>
    </lineage>
</organism>
<evidence type="ECO:0000256" key="7">
    <source>
        <dbReference type="PIRNR" id="PIRNR000441"/>
    </source>
</evidence>
<evidence type="ECO:0000256" key="5">
    <source>
        <dbReference type="ARBA" id="ARBA00023315"/>
    </source>
</evidence>
<evidence type="ECO:0000313" key="8">
    <source>
        <dbReference type="EMBL" id="OEV48000.1"/>
    </source>
</evidence>
<dbReference type="NCBIfam" id="NF041874">
    <property type="entry name" value="EPS_EpsC"/>
    <property type="match status" value="1"/>
</dbReference>
<reference evidence="10 12" key="3">
    <citation type="journal article" date="2019" name="Appl. Environ. Microbiol.">
        <title>Population genetics and characterization of Campylobacter jejuni isolates in western jackdaws and game birds in Finland.</title>
        <authorList>
            <person name="Kovanen S."/>
            <person name="Rossi M."/>
            <person name="Pohja-Mykra M."/>
            <person name="Nieminen T."/>
            <person name="Raunio-Saarnisto M."/>
            <person name="Sauvala M."/>
            <person name="Fredriksson-Ahomaa M."/>
            <person name="Hanninen M.L."/>
            <person name="Kivisto R."/>
        </authorList>
    </citation>
    <scope>NUCLEOTIDE SEQUENCE [LARGE SCALE GENOMIC DNA]</scope>
    <source>
        <strain evidence="10 12">CB296</strain>
    </source>
</reference>
<keyword evidence="5 7" id="KW-0012">Acyltransferase</keyword>
<evidence type="ECO:0000313" key="13">
    <source>
        <dbReference type="Proteomes" id="UP000865560"/>
    </source>
</evidence>
<dbReference type="FunFam" id="2.160.10.10:FF:000007">
    <property type="entry name" value="Serine acetyltransferase"/>
    <property type="match status" value="1"/>
</dbReference>
<sequence length="212" mass="23492">MNFWGIIKEDFSQPKAQDPAFNSSIELFFNYPGVWAVVNYRFAHFFYIRNFKRIARMISGISQFLTGVDLHPGAKLGRRIFIDHANGVVIGQTAIIEDDVLIYQGVTLGGTSLEKGIKRHPTIKKGVIIGSGAKVLGNITIGENAKIGSNAVVVKDVGANLTAVGIPAYIIEERKNKNIRAIDANCDDKLEKLEKKILELENLILKRPESQK</sequence>
<keyword evidence="4" id="KW-0677">Repeat</keyword>
<evidence type="ECO:0000313" key="9">
    <source>
        <dbReference type="EMBL" id="OSY76214.1"/>
    </source>
</evidence>
<protein>
    <recommendedName>
        <fullName evidence="7">Serine acetyltransferase</fullName>
        <ecNumber evidence="7">2.3.1.30</ecNumber>
    </recommendedName>
</protein>
<dbReference type="Gene3D" id="2.160.10.10">
    <property type="entry name" value="Hexapeptide repeat proteins"/>
    <property type="match status" value="1"/>
</dbReference>
<dbReference type="GO" id="GO:0009001">
    <property type="term" value="F:serine O-acetyltransferase activity"/>
    <property type="evidence" value="ECO:0007669"/>
    <property type="project" value="UniProtKB-EC"/>
</dbReference>
<dbReference type="InterPro" id="IPR005881">
    <property type="entry name" value="Ser_O-AcTrfase"/>
</dbReference>
<dbReference type="EMBL" id="PRCK01000006">
    <property type="protein sequence ID" value="RTJ95005.1"/>
    <property type="molecule type" value="Genomic_DNA"/>
</dbReference>
<dbReference type="InterPro" id="IPR018357">
    <property type="entry name" value="Hexapep_transf_CS"/>
</dbReference>
<evidence type="ECO:0000256" key="3">
    <source>
        <dbReference type="ARBA" id="ARBA00022679"/>
    </source>
</evidence>
<dbReference type="NCBIfam" id="TIGR01172">
    <property type="entry name" value="cysE"/>
    <property type="match status" value="1"/>
</dbReference>
<dbReference type="AlphaFoldDB" id="A0A1E7NIH7"/>
<dbReference type="EMBL" id="MJVJ01000072">
    <property type="protein sequence ID" value="OEV48000.1"/>
    <property type="molecule type" value="Genomic_DNA"/>
</dbReference>
<evidence type="ECO:0000256" key="1">
    <source>
        <dbReference type="ARBA" id="ARBA00007274"/>
    </source>
</evidence>
<dbReference type="InterPro" id="IPR001451">
    <property type="entry name" value="Hexapep"/>
</dbReference>
<dbReference type="Gene3D" id="1.10.3130.10">
    <property type="entry name" value="serine acetyltransferase, domain 1"/>
    <property type="match status" value="1"/>
</dbReference>
<dbReference type="RefSeq" id="WP_002880640.1">
    <property type="nucleotide sequence ID" value="NZ_CUVR01000010.1"/>
</dbReference>
<evidence type="ECO:0000256" key="2">
    <source>
        <dbReference type="ARBA" id="ARBA00022605"/>
    </source>
</evidence>
<evidence type="ECO:0000313" key="10">
    <source>
        <dbReference type="EMBL" id="RTJ95005.1"/>
    </source>
</evidence>
<keyword evidence="3 7" id="KW-0808">Transferase</keyword>
<evidence type="ECO:0000313" key="12">
    <source>
        <dbReference type="Proteomes" id="UP000287237"/>
    </source>
</evidence>
<dbReference type="Proteomes" id="UP000287237">
    <property type="component" value="Unassembled WGS sequence"/>
</dbReference>
<proteinExistence type="inferred from homology"/>
<dbReference type="EMBL" id="NAAF01000015">
    <property type="protein sequence ID" value="OSY76214.1"/>
    <property type="molecule type" value="Genomic_DNA"/>
</dbReference>
<evidence type="ECO:0000256" key="6">
    <source>
        <dbReference type="ARBA" id="ARBA00049486"/>
    </source>
</evidence>
<dbReference type="PIRSF" id="PIRSF000441">
    <property type="entry name" value="CysE"/>
    <property type="match status" value="1"/>
</dbReference>
<dbReference type="InterPro" id="IPR011004">
    <property type="entry name" value="Trimer_LpxA-like_sf"/>
</dbReference>